<dbReference type="Pfam" id="PF06804">
    <property type="entry name" value="Lipoprotein_18"/>
    <property type="match status" value="1"/>
</dbReference>
<reference evidence="1" key="1">
    <citation type="submission" date="2018-05" db="EMBL/GenBank/DDBJ databases">
        <authorList>
            <person name="Lanie J.A."/>
            <person name="Ng W.-L."/>
            <person name="Kazmierczak K.M."/>
            <person name="Andrzejewski T.M."/>
            <person name="Davidsen T.M."/>
            <person name="Wayne K.J."/>
            <person name="Tettelin H."/>
            <person name="Glass J.I."/>
            <person name="Rusch D."/>
            <person name="Podicherti R."/>
            <person name="Tsui H.-C.T."/>
            <person name="Winkler M.E."/>
        </authorList>
    </citation>
    <scope>NUCLEOTIDE SEQUENCE</scope>
</reference>
<dbReference type="InterPro" id="IPR010653">
    <property type="entry name" value="NlpB/DapX"/>
</dbReference>
<protein>
    <recommendedName>
        <fullName evidence="2">Outer membrane protein assembly factor BamC</fullName>
    </recommendedName>
</protein>
<evidence type="ECO:0008006" key="2">
    <source>
        <dbReference type="Google" id="ProtNLM"/>
    </source>
</evidence>
<dbReference type="AlphaFoldDB" id="A0A382DU85"/>
<organism evidence="1">
    <name type="scientific">marine metagenome</name>
    <dbReference type="NCBI Taxonomy" id="408172"/>
    <lineage>
        <taxon>unclassified sequences</taxon>
        <taxon>metagenomes</taxon>
        <taxon>ecological metagenomes</taxon>
    </lineage>
</organism>
<feature type="non-terminal residue" evidence="1">
    <location>
        <position position="222"/>
    </location>
</feature>
<proteinExistence type="predicted"/>
<name>A0A382DU85_9ZZZZ</name>
<sequence>MKYYPIVIQFMPLLFSLAGCSWFGSDEIREKLENGYSEPTQIPAGMDSPRFLELMPIPEVNDARGLVGTDYEIRRPESLSTQFGVDQIVIKKLGDEQWVFLDIPPSVVWPKVVQFWEANNLHVDQANPSDGRLVSQWLTAREGSAESVFQSIRQGNVYANTRATNLHQFKLSLEPGVRAGSSEIYLQQRQVKANAPYRLNAIAWPDNSDDLILENEILKEIA</sequence>
<dbReference type="PROSITE" id="PS51257">
    <property type="entry name" value="PROKAR_LIPOPROTEIN"/>
    <property type="match status" value="1"/>
</dbReference>
<evidence type="ECO:0000313" key="1">
    <source>
        <dbReference type="EMBL" id="SVB41233.1"/>
    </source>
</evidence>
<accession>A0A382DU85</accession>
<gene>
    <name evidence="1" type="ORF">METZ01_LOCUS194087</name>
</gene>
<dbReference type="EMBL" id="UINC01040818">
    <property type="protein sequence ID" value="SVB41233.1"/>
    <property type="molecule type" value="Genomic_DNA"/>
</dbReference>